<evidence type="ECO:0000259" key="1">
    <source>
        <dbReference type="Pfam" id="PF21703"/>
    </source>
</evidence>
<dbReference type="Pfam" id="PF21703">
    <property type="entry name" value="Gp10A-like"/>
    <property type="match status" value="1"/>
</dbReference>
<reference evidence="2 3" key="1">
    <citation type="journal article" name="Viruses">
        <title>Unlocking the Potential of 46 New Bacteriophages for Biocontrol of Dickeya Solani.</title>
        <authorList>
            <person name="Carstens A.B."/>
            <person name="Djurhuus A.M."/>
            <person name="Kot W."/>
            <person name="Jacobs-Sera D."/>
            <person name="Hatfull G.F."/>
            <person name="Hansen L.H."/>
        </authorList>
    </citation>
    <scope>NUCLEOTIDE SEQUENCE [LARGE SCALE GENOMIC DNA]</scope>
</reference>
<sequence length="343" mass="35955">MADAKAGQQIGLNQGKGISDADKLALFLKVFGGEVLAAFERRSVAVPKFMMRTIQNGKSASFPVLGRTGAAYLAPGKNLDDQRKEIKHSEVVIKIDGLLTTDVLIYDIEDAMNHYDVRAEYSAQIGEALAIAADGAILAELATLCNLDSTKNENIAGLGTPTIITTPVKKADLATADAATLGKEIIKALTKARAGLTKNYAPSSDRVAFVTPDGYSAVLAALMPNEANYAALIDPETGSIRNVMGFEVIEVPHLTQGGAGVGSASGIDHQIPDASSATVKVGKDNVIVLGGHRSAVGTLKLRDMALERARRPEYQADQIIGKYAMGHGGLRPEAAFAAVASQA</sequence>
<organism evidence="2 3">
    <name type="scientific">Dickeya phage Dagda</name>
    <dbReference type="NCBI Taxonomy" id="2163630"/>
    <lineage>
        <taxon>Viruses</taxon>
        <taxon>Duplodnaviria</taxon>
        <taxon>Heunggongvirae</taxon>
        <taxon>Uroviricota</taxon>
        <taxon>Caudoviricetes</taxon>
        <taxon>Autographivirales</taxon>
        <taxon>Autotranscriptaviridae</taxon>
        <taxon>Studiervirinae</taxon>
        <taxon>Aarhusvirus</taxon>
        <taxon>Aarhusvirus dagda</taxon>
    </lineage>
</organism>
<dbReference type="InterPro" id="IPR049301">
    <property type="entry name" value="Capsid_Gp10A/Gp10B-like_dom"/>
</dbReference>
<feature type="domain" description="Capsid Gp10A/Gp10B-like" evidence="1">
    <location>
        <begin position="61"/>
        <end position="337"/>
    </location>
</feature>
<proteinExistence type="predicted"/>
<keyword evidence="3" id="KW-1185">Reference proteome</keyword>
<name>A0A2S1GSM2_9CAUD</name>
<accession>A0A2S1GSM2</accession>
<dbReference type="Proteomes" id="UP000246267">
    <property type="component" value="Segment"/>
</dbReference>
<protein>
    <submittedName>
        <fullName evidence="2">Major capsid protein</fullName>
    </submittedName>
</protein>
<dbReference type="RefSeq" id="YP_009800960.1">
    <property type="nucleotide sequence ID" value="NC_047961.1"/>
</dbReference>
<evidence type="ECO:0000313" key="3">
    <source>
        <dbReference type="Proteomes" id="UP000246267"/>
    </source>
</evidence>
<dbReference type="GeneID" id="54991466"/>
<dbReference type="KEGG" id="vg:54991466"/>
<evidence type="ECO:0000313" key="2">
    <source>
        <dbReference type="EMBL" id="AWD92388.1"/>
    </source>
</evidence>
<dbReference type="EMBL" id="MH059632">
    <property type="protein sequence ID" value="AWD92388.1"/>
    <property type="molecule type" value="Genomic_DNA"/>
</dbReference>